<sequence>MGKKNKKPLKAKASKLFKGQGDSPDTPPHPPAQFSERETQFESQVKAPVKSSTEDEFDTFATESDTEDNVTSNISVGKASPKGKMKKKSSLFLRLRSNTASGSGSAPPLPPPPVPPFPFPISAPILQDNKPKVPPPRPPRPTDPRQLPFCIGVETSDGGFAPLNRYVTPPSHNSPGGQPVPGSPSPFQLSISSIPTTPILQPDQMAQLPGTVTPSATMPEPLSALQNYRTSAGSTMSGSTAPGDHEDFSGAGKGKSAIRSPPVSMYAAGNLRDRLDARRALTAGLPADFGKKGKMDTEMEASGSQNNAVFYEHANSLSALAANNIPPQGGQYPFSWQLPNMERVVPPGSGGPEFHFVQQKGAVGGAGDGRRGSGGSAGGAAPPGTLWKDEKGFLHFVPDI</sequence>
<feature type="compositionally biased region" description="Acidic residues" evidence="1">
    <location>
        <begin position="54"/>
        <end position="68"/>
    </location>
</feature>
<evidence type="ECO:0000256" key="1">
    <source>
        <dbReference type="SAM" id="MobiDB-lite"/>
    </source>
</evidence>
<dbReference type="RefSeq" id="XP_033649857.1">
    <property type="nucleotide sequence ID" value="XM_033801248.1"/>
</dbReference>
<proteinExistence type="predicted"/>
<dbReference type="GeneID" id="54554423"/>
<evidence type="ECO:0000313" key="2">
    <source>
        <dbReference type="EMBL" id="KAF2272318.1"/>
    </source>
</evidence>
<feature type="region of interest" description="Disordered" evidence="1">
    <location>
        <begin position="168"/>
        <end position="189"/>
    </location>
</feature>
<feature type="compositionally biased region" description="Low complexity" evidence="1">
    <location>
        <begin position="231"/>
        <end position="241"/>
    </location>
</feature>
<dbReference type="AlphaFoldDB" id="A0A6A6J8I7"/>
<feature type="region of interest" description="Disordered" evidence="1">
    <location>
        <begin position="362"/>
        <end position="388"/>
    </location>
</feature>
<organism evidence="2 3">
    <name type="scientific">Westerdykella ornata</name>
    <dbReference type="NCBI Taxonomy" id="318751"/>
    <lineage>
        <taxon>Eukaryota</taxon>
        <taxon>Fungi</taxon>
        <taxon>Dikarya</taxon>
        <taxon>Ascomycota</taxon>
        <taxon>Pezizomycotina</taxon>
        <taxon>Dothideomycetes</taxon>
        <taxon>Pleosporomycetidae</taxon>
        <taxon>Pleosporales</taxon>
        <taxon>Sporormiaceae</taxon>
        <taxon>Westerdykella</taxon>
    </lineage>
</organism>
<feature type="compositionally biased region" description="Pro residues" evidence="1">
    <location>
        <begin position="107"/>
        <end position="121"/>
    </location>
</feature>
<feature type="region of interest" description="Disordered" evidence="1">
    <location>
        <begin position="231"/>
        <end position="261"/>
    </location>
</feature>
<gene>
    <name evidence="2" type="ORF">EI97DRAFT_462101</name>
</gene>
<feature type="compositionally biased region" description="Basic residues" evidence="1">
    <location>
        <begin position="1"/>
        <end position="15"/>
    </location>
</feature>
<name>A0A6A6J8I7_WESOR</name>
<evidence type="ECO:0000313" key="3">
    <source>
        <dbReference type="Proteomes" id="UP000800097"/>
    </source>
</evidence>
<dbReference type="Proteomes" id="UP000800097">
    <property type="component" value="Unassembled WGS sequence"/>
</dbReference>
<accession>A0A6A6J8I7</accession>
<protein>
    <submittedName>
        <fullName evidence="2">Uncharacterized protein</fullName>
    </submittedName>
</protein>
<feature type="compositionally biased region" description="Pro residues" evidence="1">
    <location>
        <begin position="132"/>
        <end position="141"/>
    </location>
</feature>
<dbReference type="EMBL" id="ML986523">
    <property type="protein sequence ID" value="KAF2272318.1"/>
    <property type="molecule type" value="Genomic_DNA"/>
</dbReference>
<feature type="region of interest" description="Disordered" evidence="1">
    <location>
        <begin position="1"/>
        <end position="146"/>
    </location>
</feature>
<feature type="compositionally biased region" description="Gly residues" evidence="1">
    <location>
        <begin position="362"/>
        <end position="378"/>
    </location>
</feature>
<reference evidence="2" key="1">
    <citation type="journal article" date="2020" name="Stud. Mycol.">
        <title>101 Dothideomycetes genomes: a test case for predicting lifestyles and emergence of pathogens.</title>
        <authorList>
            <person name="Haridas S."/>
            <person name="Albert R."/>
            <person name="Binder M."/>
            <person name="Bloem J."/>
            <person name="Labutti K."/>
            <person name="Salamov A."/>
            <person name="Andreopoulos B."/>
            <person name="Baker S."/>
            <person name="Barry K."/>
            <person name="Bills G."/>
            <person name="Bluhm B."/>
            <person name="Cannon C."/>
            <person name="Castanera R."/>
            <person name="Culley D."/>
            <person name="Daum C."/>
            <person name="Ezra D."/>
            <person name="Gonzalez J."/>
            <person name="Henrissat B."/>
            <person name="Kuo A."/>
            <person name="Liang C."/>
            <person name="Lipzen A."/>
            <person name="Lutzoni F."/>
            <person name="Magnuson J."/>
            <person name="Mondo S."/>
            <person name="Nolan M."/>
            <person name="Ohm R."/>
            <person name="Pangilinan J."/>
            <person name="Park H.-J."/>
            <person name="Ramirez L."/>
            <person name="Alfaro M."/>
            <person name="Sun H."/>
            <person name="Tritt A."/>
            <person name="Yoshinaga Y."/>
            <person name="Zwiers L.-H."/>
            <person name="Turgeon B."/>
            <person name="Goodwin S."/>
            <person name="Spatafora J."/>
            <person name="Crous P."/>
            <person name="Grigoriev I."/>
        </authorList>
    </citation>
    <scope>NUCLEOTIDE SEQUENCE</scope>
    <source>
        <strain evidence="2">CBS 379.55</strain>
    </source>
</reference>
<keyword evidence="3" id="KW-1185">Reference proteome</keyword>